<dbReference type="Pfam" id="PF02995">
    <property type="entry name" value="DUF229"/>
    <property type="match status" value="1"/>
</dbReference>
<dbReference type="Gene3D" id="3.40.720.10">
    <property type="entry name" value="Alkaline Phosphatase, subunit A"/>
    <property type="match status" value="1"/>
</dbReference>
<keyword evidence="1" id="KW-0812">Transmembrane</keyword>
<dbReference type="PANTHER" id="PTHR10974">
    <property type="entry name" value="FI08016P-RELATED"/>
    <property type="match status" value="1"/>
</dbReference>
<evidence type="ECO:0000313" key="2">
    <source>
        <dbReference type="EMBL" id="KRX09502.1"/>
    </source>
</evidence>
<proteinExistence type="predicted"/>
<feature type="transmembrane region" description="Helical" evidence="1">
    <location>
        <begin position="449"/>
        <end position="469"/>
    </location>
</feature>
<dbReference type="SUPFAM" id="SSF53649">
    <property type="entry name" value="Alkaline phosphatase-like"/>
    <property type="match status" value="1"/>
</dbReference>
<dbReference type="EMBL" id="LDAU01000048">
    <property type="protein sequence ID" value="KRX09502.1"/>
    <property type="molecule type" value="Genomic_DNA"/>
</dbReference>
<dbReference type="PANTHER" id="PTHR10974:SF1">
    <property type="entry name" value="FI08016P-RELATED"/>
    <property type="match status" value="1"/>
</dbReference>
<dbReference type="InParanoid" id="A0A0V0R4U7"/>
<dbReference type="InterPro" id="IPR004245">
    <property type="entry name" value="DUF229"/>
</dbReference>
<protein>
    <submittedName>
        <fullName evidence="2">Alkaline-phosphatase-like, core domain</fullName>
    </submittedName>
</protein>
<feature type="transmembrane region" description="Helical" evidence="1">
    <location>
        <begin position="513"/>
        <end position="534"/>
    </location>
</feature>
<dbReference type="OrthoDB" id="413313at2759"/>
<dbReference type="GO" id="GO:0005615">
    <property type="term" value="C:extracellular space"/>
    <property type="evidence" value="ECO:0007669"/>
    <property type="project" value="TreeGrafter"/>
</dbReference>
<name>A0A0V0R4U7_PSEPJ</name>
<dbReference type="AlphaFoldDB" id="A0A0V0R4U7"/>
<comment type="caution">
    <text evidence="2">The sequence shown here is derived from an EMBL/GenBank/DDBJ whole genome shotgun (WGS) entry which is preliminary data.</text>
</comment>
<feature type="transmembrane region" description="Helical" evidence="1">
    <location>
        <begin position="378"/>
        <end position="396"/>
    </location>
</feature>
<keyword evidence="3" id="KW-1185">Reference proteome</keyword>
<dbReference type="Proteomes" id="UP000054937">
    <property type="component" value="Unassembled WGS sequence"/>
</dbReference>
<evidence type="ECO:0000313" key="3">
    <source>
        <dbReference type="Proteomes" id="UP000054937"/>
    </source>
</evidence>
<reference evidence="2 3" key="1">
    <citation type="journal article" date="2015" name="Sci. Rep.">
        <title>Genome of the facultative scuticociliatosis pathogen Pseudocohnilembus persalinus provides insight into its virulence through horizontal gene transfer.</title>
        <authorList>
            <person name="Xiong J."/>
            <person name="Wang G."/>
            <person name="Cheng J."/>
            <person name="Tian M."/>
            <person name="Pan X."/>
            <person name="Warren A."/>
            <person name="Jiang C."/>
            <person name="Yuan D."/>
            <person name="Miao W."/>
        </authorList>
    </citation>
    <scope>NUCLEOTIDE SEQUENCE [LARGE SCALE GENOMIC DNA]</scope>
    <source>
        <strain evidence="2">36N120E</strain>
    </source>
</reference>
<sequence>MISERISQKENQYCEPLKYSEGQKKIKKEYNQENCNKQQNSLPNPDLQLYQQQNTENQYDQQQMTYQIQCSGDLSLRQNQIQKNLLEEFKDELQLQQENTQLQLDISNLSFEEDDIQNFQIEQKQNSQKILNIEKLGDYNNNQKIPLRKTFIQSPEKKNDDGIQEIQDTQYILTKQQEVESLLQISRAIIDKALEINQEFCIYQQQLSLKNSQIIDAPLSIDETQYEKLYEEKLQNQLEQQDLIQIQDQQSSNQYNYKKENYDNNMQNLIPIQVQSINNSFEMVENVGKKNSLNKKFSDFLNNLKGVDIVQIENYERQLSLEDQTDSSQKQTVEDYYNENQQFNENQELLNEEEKKNWYILNFELTEKQRKILMICKWVLGATLLFLGAYMFIVVLDKTCPEEKYEYKQMCVELLNSKINEWLKIFPVICFCLLGVTILGYYKFFDPYRIFMGLGLVEIIILCFCLYSLDLSKADERNFAPAQTLVLLVALLLFSVLFFICRGIVWIYYSKKIVFLGIVGIFAIFFGISMYQMAISCNGWDEGLDGYIDFDDPYCKINEPSVCWPNVIDGWLDLSPGSCTISKKKYDSTKKDALLYYGLIDDNSSQQDIDAIQYIAWPKTNTFSFEKRKYDTMQKTLMENTIVVNSLDDAWNQGLEAAIDLNNLEFHINVQKDNDVINAAQQRKNDNPNLTNGIADNVIIIYIDTLSRNQVHRKLKKSMNYLKNYVWAEGEEKSKKFYEFYRFHAIDKYTMNNNMKLHYDYQYKEVYDNFDDMQAQAQTEQFPNLMHQFKQSGHILAHSSNTCTSQCSFRDENSAISGFFNQDFGDHEFLMYDPLYINPDNYFDSSRGPGSIQRRCVYNKDTNAFVFDYGQKFLEAYKDEKKVLYLEFTDSHELTSEVVQYMDEHMYNFLKNCDEKGLLDKNTMLFIMADHGQHLLPSFYMAEQPATDDMWQKAKENPNKQYTQDVYKIERMLPVLQMMVSKDLLDNNEDLDETLTDNRQVIFGMGDLRNTFVSAVQGEGVQNGKYDYNLLNPLTQNNDCRNIGMVSTLNQEQFCVCRPRFDE</sequence>
<keyword evidence="1" id="KW-1133">Transmembrane helix</keyword>
<keyword evidence="1" id="KW-0472">Membrane</keyword>
<feature type="transmembrane region" description="Helical" evidence="1">
    <location>
        <begin position="481"/>
        <end position="501"/>
    </location>
</feature>
<dbReference type="InterPro" id="IPR017850">
    <property type="entry name" value="Alkaline_phosphatase_core_sf"/>
</dbReference>
<gene>
    <name evidence="2" type="ORF">PPERSA_12245</name>
</gene>
<accession>A0A0V0R4U7</accession>
<evidence type="ECO:0000256" key="1">
    <source>
        <dbReference type="SAM" id="Phobius"/>
    </source>
</evidence>
<feature type="transmembrane region" description="Helical" evidence="1">
    <location>
        <begin position="422"/>
        <end position="442"/>
    </location>
</feature>
<organism evidence="2 3">
    <name type="scientific">Pseudocohnilembus persalinus</name>
    <name type="common">Ciliate</name>
    <dbReference type="NCBI Taxonomy" id="266149"/>
    <lineage>
        <taxon>Eukaryota</taxon>
        <taxon>Sar</taxon>
        <taxon>Alveolata</taxon>
        <taxon>Ciliophora</taxon>
        <taxon>Intramacronucleata</taxon>
        <taxon>Oligohymenophorea</taxon>
        <taxon>Scuticociliatia</taxon>
        <taxon>Philasterida</taxon>
        <taxon>Pseudocohnilembidae</taxon>
        <taxon>Pseudocohnilembus</taxon>
    </lineage>
</organism>